<comment type="cofactor">
    <cofactor evidence="1">
        <name>FAD</name>
        <dbReference type="ChEBI" id="CHEBI:57692"/>
    </cofactor>
</comment>
<dbReference type="Proteomes" id="UP000214610">
    <property type="component" value="Unassembled WGS sequence"/>
</dbReference>
<dbReference type="InterPro" id="IPR027477">
    <property type="entry name" value="Succ_DH/fumarate_Rdtase_cat_sf"/>
</dbReference>
<dbReference type="InterPro" id="IPR010960">
    <property type="entry name" value="Flavocytochrome_c"/>
</dbReference>
<keyword evidence="3 5" id="KW-0274">FAD</keyword>
<evidence type="ECO:0000256" key="2">
    <source>
        <dbReference type="ARBA" id="ARBA00022630"/>
    </source>
</evidence>
<evidence type="ECO:0000313" key="7">
    <source>
        <dbReference type="EMBL" id="OXE45835.1"/>
    </source>
</evidence>
<dbReference type="Gene3D" id="3.50.50.60">
    <property type="entry name" value="FAD/NAD(P)-binding domain"/>
    <property type="match status" value="1"/>
</dbReference>
<dbReference type="NCBIfam" id="TIGR01813">
    <property type="entry name" value="flavo_cyto_c"/>
    <property type="match status" value="1"/>
</dbReference>
<dbReference type="GO" id="GO:0010181">
    <property type="term" value="F:FMN binding"/>
    <property type="evidence" value="ECO:0007669"/>
    <property type="project" value="InterPro"/>
</dbReference>
<gene>
    <name evidence="7" type="ORF">ADH67_10470</name>
</gene>
<keyword evidence="2 5" id="KW-0285">Flavoprotein</keyword>
<feature type="domain" description="FAD-dependent oxidoreductase 2 FAD-binding" evidence="6">
    <location>
        <begin position="34"/>
        <end position="457"/>
    </location>
</feature>
<protein>
    <recommendedName>
        <fullName evidence="6">FAD-dependent oxidoreductase 2 FAD-binding domain-containing protein</fullName>
    </recommendedName>
</protein>
<dbReference type="PROSITE" id="PS51318">
    <property type="entry name" value="TAT"/>
    <property type="match status" value="1"/>
</dbReference>
<proteinExistence type="inferred from homology"/>
<dbReference type="PANTHER" id="PTHR43400">
    <property type="entry name" value="FUMARATE REDUCTASE"/>
    <property type="match status" value="1"/>
</dbReference>
<evidence type="ECO:0000256" key="5">
    <source>
        <dbReference type="RuleBase" id="RU366062"/>
    </source>
</evidence>
<reference evidence="8" key="1">
    <citation type="submission" date="2017-05" db="EMBL/GenBank/DDBJ databases">
        <title>Improved OligoMM genomes.</title>
        <authorList>
            <person name="Garzetti D."/>
        </authorList>
    </citation>
    <scope>NUCLEOTIDE SEQUENCE [LARGE SCALE GENOMIC DNA]</scope>
    <source>
        <strain evidence="8">YL45</strain>
    </source>
</reference>
<dbReference type="PRINTS" id="PR00411">
    <property type="entry name" value="PNDRDTASEI"/>
</dbReference>
<comment type="caution">
    <text evidence="7">The sequence shown here is derived from an EMBL/GenBank/DDBJ whole genome shotgun (WGS) entry which is preliminary data.</text>
</comment>
<dbReference type="InterPro" id="IPR006311">
    <property type="entry name" value="TAT_signal"/>
</dbReference>
<name>A0A227KEA2_9BURK</name>
<keyword evidence="8" id="KW-1185">Reference proteome</keyword>
<keyword evidence="4 5" id="KW-0560">Oxidoreductase</keyword>
<evidence type="ECO:0000259" key="6">
    <source>
        <dbReference type="Pfam" id="PF00890"/>
    </source>
</evidence>
<dbReference type="RefSeq" id="WP_066592786.1">
    <property type="nucleotide sequence ID" value="NZ_CAJTBZ010000034.1"/>
</dbReference>
<accession>A0A227KEA2</accession>
<dbReference type="Pfam" id="PF00890">
    <property type="entry name" value="FAD_binding_2"/>
    <property type="match status" value="1"/>
</dbReference>
<dbReference type="InterPro" id="IPR036188">
    <property type="entry name" value="FAD/NAD-bd_sf"/>
</dbReference>
<dbReference type="AlphaFoldDB" id="A0A227KEA2"/>
<dbReference type="PANTHER" id="PTHR43400:SF7">
    <property type="entry name" value="FAD-DEPENDENT OXIDOREDUCTASE 2 FAD BINDING DOMAIN-CONTAINING PROTEIN"/>
    <property type="match status" value="1"/>
</dbReference>
<dbReference type="GO" id="GO:0016491">
    <property type="term" value="F:oxidoreductase activity"/>
    <property type="evidence" value="ECO:0007669"/>
    <property type="project" value="UniProtKB-KW"/>
</dbReference>
<comment type="similarity">
    <text evidence="5">Belongs to the FAD-dependent oxidoreductase 2 family. FRD/SDH subfamily.</text>
</comment>
<evidence type="ECO:0000256" key="3">
    <source>
        <dbReference type="ARBA" id="ARBA00022827"/>
    </source>
</evidence>
<dbReference type="SUPFAM" id="SSF56425">
    <property type="entry name" value="Succinate dehydrogenase/fumarate reductase flavoprotein, catalytic domain"/>
    <property type="match status" value="1"/>
</dbReference>
<evidence type="ECO:0000256" key="4">
    <source>
        <dbReference type="ARBA" id="ARBA00023002"/>
    </source>
</evidence>
<dbReference type="SUPFAM" id="SSF51905">
    <property type="entry name" value="FAD/NAD(P)-binding domain"/>
    <property type="match status" value="1"/>
</dbReference>
<evidence type="ECO:0000313" key="8">
    <source>
        <dbReference type="Proteomes" id="UP000214610"/>
    </source>
</evidence>
<dbReference type="InterPro" id="IPR003953">
    <property type="entry name" value="FAD-dep_OxRdtase_2_FAD-bd"/>
</dbReference>
<organism evidence="7 8">
    <name type="scientific">Turicimonas muris</name>
    <dbReference type="NCBI Taxonomy" id="1796652"/>
    <lineage>
        <taxon>Bacteria</taxon>
        <taxon>Pseudomonadati</taxon>
        <taxon>Pseudomonadota</taxon>
        <taxon>Betaproteobacteria</taxon>
        <taxon>Burkholderiales</taxon>
        <taxon>Sutterellaceae</taxon>
        <taxon>Turicimonas</taxon>
    </lineage>
</organism>
<dbReference type="InterPro" id="IPR050315">
    <property type="entry name" value="FAD-oxidoreductase_2"/>
</dbReference>
<dbReference type="Gene3D" id="3.90.700.10">
    <property type="entry name" value="Succinate dehydrogenase/fumarate reductase flavoprotein, catalytic domain"/>
    <property type="match status" value="1"/>
</dbReference>
<dbReference type="EMBL" id="NHMP01000007">
    <property type="protein sequence ID" value="OXE45835.1"/>
    <property type="molecule type" value="Genomic_DNA"/>
</dbReference>
<dbReference type="GeneID" id="78361435"/>
<evidence type="ECO:0000256" key="1">
    <source>
        <dbReference type="ARBA" id="ARBA00001974"/>
    </source>
</evidence>
<sequence length="476" mass="50954">MISRRQFLGSLALAAAPLQLASAQGVAHLDKLWDVIIIGSGLAGLSAAVSAKENGAERVLVIEKTPLLGGHSKFSSGSFCACLPTNVDAQGRKDSPELMGEEIFEGGGRIGNIELIRTLAEQSRSAYEWLASMGVRWSGPFIPVGAVYPRGFHAQAPLPGFDYVLKVNRTARELGVTFLFSHRVLDLLTDSKTGRVNGVVIRGEVGQLKYLLGKSVIIATGGYTEDKALRQKYDPRLSPSLTSTANPYGRGLDTATGDGLKMAVAIGADTFDLEHIQTLFYLGGRLLDYVGGDIYLDPNGKRFVNEGETLKEISDTVLTLGLPEIWVLTDSKSHKGPNFENRVKNGIVNKCASLEEVAAVMHCPVSNLGDTVMAYNFDAASGKDSQFHKTTVLQQINLPPYFVGKEKLAVHYCCGGLKCDAKARVLDIYEEPIGGLYVAGEASGGIHGKNRMGGCSLVECVVFGRIAGKEAAKLSS</sequence>